<dbReference type="AlphaFoldDB" id="A0AAV4PPZ3"/>
<evidence type="ECO:0000313" key="1">
    <source>
        <dbReference type="EMBL" id="GIX97287.1"/>
    </source>
</evidence>
<keyword evidence="2" id="KW-1185">Reference proteome</keyword>
<proteinExistence type="predicted"/>
<sequence length="104" mass="11727">MTNHSDMNGLNCGYTYHIRITRSGCAANQHAIMPFLGEASLALSMRDRIIQTQVWPIIILSPVHVRSAVRQPPTWSAIHVCENRASMTNANKRPSFKYSQMQSN</sequence>
<dbReference type="Proteomes" id="UP001054945">
    <property type="component" value="Unassembled WGS sequence"/>
</dbReference>
<evidence type="ECO:0000313" key="2">
    <source>
        <dbReference type="Proteomes" id="UP001054945"/>
    </source>
</evidence>
<comment type="caution">
    <text evidence="1">The sequence shown here is derived from an EMBL/GenBank/DDBJ whole genome shotgun (WGS) entry which is preliminary data.</text>
</comment>
<gene>
    <name evidence="1" type="ORF">CEXT_617811</name>
</gene>
<name>A0AAV4PPZ3_CAEEX</name>
<dbReference type="EMBL" id="BPLR01004763">
    <property type="protein sequence ID" value="GIX97287.1"/>
    <property type="molecule type" value="Genomic_DNA"/>
</dbReference>
<accession>A0AAV4PPZ3</accession>
<reference evidence="1 2" key="1">
    <citation type="submission" date="2021-06" db="EMBL/GenBank/DDBJ databases">
        <title>Caerostris extrusa draft genome.</title>
        <authorList>
            <person name="Kono N."/>
            <person name="Arakawa K."/>
        </authorList>
    </citation>
    <scope>NUCLEOTIDE SEQUENCE [LARGE SCALE GENOMIC DNA]</scope>
</reference>
<organism evidence="1 2">
    <name type="scientific">Caerostris extrusa</name>
    <name type="common">Bark spider</name>
    <name type="synonym">Caerostris bankana</name>
    <dbReference type="NCBI Taxonomy" id="172846"/>
    <lineage>
        <taxon>Eukaryota</taxon>
        <taxon>Metazoa</taxon>
        <taxon>Ecdysozoa</taxon>
        <taxon>Arthropoda</taxon>
        <taxon>Chelicerata</taxon>
        <taxon>Arachnida</taxon>
        <taxon>Araneae</taxon>
        <taxon>Araneomorphae</taxon>
        <taxon>Entelegynae</taxon>
        <taxon>Araneoidea</taxon>
        <taxon>Araneidae</taxon>
        <taxon>Caerostris</taxon>
    </lineage>
</organism>
<protein>
    <submittedName>
        <fullName evidence="1">Uncharacterized protein</fullName>
    </submittedName>
</protein>